<proteinExistence type="predicted"/>
<name>A0A6J5F4S3_9BURK</name>
<accession>A0A6J5F4S3</accession>
<gene>
    <name evidence="1" type="ORF">LMG29542_06926</name>
</gene>
<dbReference type="EMBL" id="CADIKH010000061">
    <property type="protein sequence ID" value="CAB3772622.1"/>
    <property type="molecule type" value="Genomic_DNA"/>
</dbReference>
<sequence length="68" mass="7649">MANTVTGWTGVSSLRMFGQCYVLAVAEAVRYRTDFHLISGHHNPRCAERLFLMLSSAVSRERPSVHAR</sequence>
<dbReference type="Proteomes" id="UP000494363">
    <property type="component" value="Unassembled WGS sequence"/>
</dbReference>
<protein>
    <submittedName>
        <fullName evidence="1">Uncharacterized protein</fullName>
    </submittedName>
</protein>
<organism evidence="1 2">
    <name type="scientific">Paraburkholderia humisilvae</name>
    <dbReference type="NCBI Taxonomy" id="627669"/>
    <lineage>
        <taxon>Bacteria</taxon>
        <taxon>Pseudomonadati</taxon>
        <taxon>Pseudomonadota</taxon>
        <taxon>Betaproteobacteria</taxon>
        <taxon>Burkholderiales</taxon>
        <taxon>Burkholderiaceae</taxon>
        <taxon>Paraburkholderia</taxon>
    </lineage>
</organism>
<evidence type="ECO:0000313" key="2">
    <source>
        <dbReference type="Proteomes" id="UP000494363"/>
    </source>
</evidence>
<dbReference type="AlphaFoldDB" id="A0A6J5F4S3"/>
<reference evidence="1 2" key="1">
    <citation type="submission" date="2020-04" db="EMBL/GenBank/DDBJ databases">
        <authorList>
            <person name="De Canck E."/>
        </authorList>
    </citation>
    <scope>NUCLEOTIDE SEQUENCE [LARGE SCALE GENOMIC DNA]</scope>
    <source>
        <strain evidence="1 2">LMG 29542</strain>
    </source>
</reference>
<keyword evidence="2" id="KW-1185">Reference proteome</keyword>
<evidence type="ECO:0000313" key="1">
    <source>
        <dbReference type="EMBL" id="CAB3772622.1"/>
    </source>
</evidence>